<keyword evidence="2" id="KW-1185">Reference proteome</keyword>
<dbReference type="OrthoDB" id="8190309at2759"/>
<dbReference type="AlphaFoldDB" id="A0A5B7JZG9"/>
<gene>
    <name evidence="1" type="ORF">E2C01_093715</name>
</gene>
<dbReference type="Proteomes" id="UP000324222">
    <property type="component" value="Unassembled WGS sequence"/>
</dbReference>
<sequence length="73" mass="7855">MMDAGHRLSERLQLNKRVNAISESLHLDSMNKYISRTVDSEALPVVAGVGAITAIGESLKGSVELLVTLTFLS</sequence>
<dbReference type="EMBL" id="VSRR010113689">
    <property type="protein sequence ID" value="MPC98348.1"/>
    <property type="molecule type" value="Genomic_DNA"/>
</dbReference>
<protein>
    <submittedName>
        <fullName evidence="1">Uncharacterized protein</fullName>
    </submittedName>
</protein>
<name>A0A5B7JZG9_PORTR</name>
<comment type="caution">
    <text evidence="1">The sequence shown here is derived from an EMBL/GenBank/DDBJ whole genome shotgun (WGS) entry which is preliminary data.</text>
</comment>
<proteinExistence type="predicted"/>
<organism evidence="1 2">
    <name type="scientific">Portunus trituberculatus</name>
    <name type="common">Swimming crab</name>
    <name type="synonym">Neptunus trituberculatus</name>
    <dbReference type="NCBI Taxonomy" id="210409"/>
    <lineage>
        <taxon>Eukaryota</taxon>
        <taxon>Metazoa</taxon>
        <taxon>Ecdysozoa</taxon>
        <taxon>Arthropoda</taxon>
        <taxon>Crustacea</taxon>
        <taxon>Multicrustacea</taxon>
        <taxon>Malacostraca</taxon>
        <taxon>Eumalacostraca</taxon>
        <taxon>Eucarida</taxon>
        <taxon>Decapoda</taxon>
        <taxon>Pleocyemata</taxon>
        <taxon>Brachyura</taxon>
        <taxon>Eubrachyura</taxon>
        <taxon>Portunoidea</taxon>
        <taxon>Portunidae</taxon>
        <taxon>Portuninae</taxon>
        <taxon>Portunus</taxon>
    </lineage>
</organism>
<evidence type="ECO:0000313" key="1">
    <source>
        <dbReference type="EMBL" id="MPC98348.1"/>
    </source>
</evidence>
<accession>A0A5B7JZG9</accession>
<evidence type="ECO:0000313" key="2">
    <source>
        <dbReference type="Proteomes" id="UP000324222"/>
    </source>
</evidence>
<reference evidence="1 2" key="1">
    <citation type="submission" date="2019-05" db="EMBL/GenBank/DDBJ databases">
        <title>Another draft genome of Portunus trituberculatus and its Hox gene families provides insights of decapod evolution.</title>
        <authorList>
            <person name="Jeong J.-H."/>
            <person name="Song I."/>
            <person name="Kim S."/>
            <person name="Choi T."/>
            <person name="Kim D."/>
            <person name="Ryu S."/>
            <person name="Kim W."/>
        </authorList>
    </citation>
    <scope>NUCLEOTIDE SEQUENCE [LARGE SCALE GENOMIC DNA]</scope>
    <source>
        <tissue evidence="1">Muscle</tissue>
    </source>
</reference>